<dbReference type="AlphaFoldDB" id="A0A8S3PX49"/>
<dbReference type="Proteomes" id="UP000683360">
    <property type="component" value="Unassembled WGS sequence"/>
</dbReference>
<organism evidence="2 3">
    <name type="scientific">Mytilus edulis</name>
    <name type="common">Blue mussel</name>
    <dbReference type="NCBI Taxonomy" id="6550"/>
    <lineage>
        <taxon>Eukaryota</taxon>
        <taxon>Metazoa</taxon>
        <taxon>Spiralia</taxon>
        <taxon>Lophotrochozoa</taxon>
        <taxon>Mollusca</taxon>
        <taxon>Bivalvia</taxon>
        <taxon>Autobranchia</taxon>
        <taxon>Pteriomorphia</taxon>
        <taxon>Mytilida</taxon>
        <taxon>Mytiloidea</taxon>
        <taxon>Mytilidae</taxon>
        <taxon>Mytilinae</taxon>
        <taxon>Mytilus</taxon>
    </lineage>
</organism>
<feature type="compositionally biased region" description="Basic and acidic residues" evidence="1">
    <location>
        <begin position="59"/>
        <end position="94"/>
    </location>
</feature>
<comment type="caution">
    <text evidence="2">The sequence shown here is derived from an EMBL/GenBank/DDBJ whole genome shotgun (WGS) entry which is preliminary data.</text>
</comment>
<proteinExistence type="predicted"/>
<dbReference type="OrthoDB" id="10644208at2759"/>
<accession>A0A8S3PX49</accession>
<protein>
    <submittedName>
        <fullName evidence="2">Uncharacterized protein</fullName>
    </submittedName>
</protein>
<evidence type="ECO:0000256" key="1">
    <source>
        <dbReference type="SAM" id="MobiDB-lite"/>
    </source>
</evidence>
<dbReference type="EMBL" id="CAJPWZ010000213">
    <property type="protein sequence ID" value="CAG2188311.1"/>
    <property type="molecule type" value="Genomic_DNA"/>
</dbReference>
<name>A0A8S3PX49_MYTED</name>
<keyword evidence="3" id="KW-1185">Reference proteome</keyword>
<gene>
    <name evidence="2" type="ORF">MEDL_3730</name>
</gene>
<sequence>MFCYWQKKNQVQRQRREKFLTKNYGPNIQSGYLVIQALERRARSINTSNVDTNEEDGVEQPREVRPPLRLLNDHSDSEEANLEKKNTEKEHQETASKNASDIFKICVLNASVAVTSQPPNKITTIPLSQVNMHVPSPSPMPNTYVHSFTHMPPPAVTSQQPHNITNFNHGLVNSHVPSSAPFPYIATTSQQPSYTPLVNAHVSGSVPLPYTAEPLHHYPNQHDKQVSASNSYVPSVLPSGSHSFVSPFLMSTYSQQSSYMHVDTSTSRPVIMSNNDIPASNNSTSTSTNPLSNFTELTDLQPIDSLHSNNNCADCIMKDKQMQLINVVMRIVLPVHLSISLMQPYVCIYDL</sequence>
<reference evidence="2" key="1">
    <citation type="submission" date="2021-03" db="EMBL/GenBank/DDBJ databases">
        <authorList>
            <person name="Bekaert M."/>
        </authorList>
    </citation>
    <scope>NUCLEOTIDE SEQUENCE</scope>
</reference>
<evidence type="ECO:0000313" key="3">
    <source>
        <dbReference type="Proteomes" id="UP000683360"/>
    </source>
</evidence>
<feature type="region of interest" description="Disordered" evidence="1">
    <location>
        <begin position="46"/>
        <end position="96"/>
    </location>
</feature>
<evidence type="ECO:0000313" key="2">
    <source>
        <dbReference type="EMBL" id="CAG2188311.1"/>
    </source>
</evidence>